<reference evidence="2" key="1">
    <citation type="journal article" date="2017" name="Parasit. Vectors">
        <title>Sialotranscriptomics of Rhipicephalus zambeziensis reveals intricate expression profiles of secretory proteins and suggests tight temporal transcriptional regulation during blood-feeding.</title>
        <authorList>
            <person name="de Castro M.H."/>
            <person name="de Klerk D."/>
            <person name="Pienaar R."/>
            <person name="Rees D.J.G."/>
            <person name="Mans B.J."/>
        </authorList>
    </citation>
    <scope>NUCLEOTIDE SEQUENCE</scope>
    <source>
        <tissue evidence="2">Salivary glands</tissue>
    </source>
</reference>
<evidence type="ECO:0000313" key="2">
    <source>
        <dbReference type="EMBL" id="MAA11293.1"/>
    </source>
</evidence>
<name>A0A224YAF4_9ACAR</name>
<protein>
    <submittedName>
        <fullName evidence="2">8 kDa Amblyomma family member</fullName>
    </submittedName>
</protein>
<sequence>MTTAVSGLVMALGKSIMVALVLLIPSLISHCAVMTNSQIDGGGIGTCNQNCTFYDNGTSSPCNGNCSCISDKYDYLREPQNPAGPGKCYATQISPKVANGYP</sequence>
<dbReference type="AlphaFoldDB" id="A0A224YAF4"/>
<organism evidence="2">
    <name type="scientific">Rhipicephalus zambeziensis</name>
    <dbReference type="NCBI Taxonomy" id="60191"/>
    <lineage>
        <taxon>Eukaryota</taxon>
        <taxon>Metazoa</taxon>
        <taxon>Ecdysozoa</taxon>
        <taxon>Arthropoda</taxon>
        <taxon>Chelicerata</taxon>
        <taxon>Arachnida</taxon>
        <taxon>Acari</taxon>
        <taxon>Parasitiformes</taxon>
        <taxon>Ixodida</taxon>
        <taxon>Ixodoidea</taxon>
        <taxon>Ixodidae</taxon>
        <taxon>Rhipicephalinae</taxon>
        <taxon>Rhipicephalus</taxon>
        <taxon>Rhipicephalus</taxon>
    </lineage>
</organism>
<proteinExistence type="predicted"/>
<keyword evidence="1" id="KW-1133">Transmembrane helix</keyword>
<keyword evidence="1" id="KW-0812">Transmembrane</keyword>
<evidence type="ECO:0000256" key="1">
    <source>
        <dbReference type="SAM" id="Phobius"/>
    </source>
</evidence>
<keyword evidence="1" id="KW-0472">Membrane</keyword>
<feature type="transmembrane region" description="Helical" evidence="1">
    <location>
        <begin position="7"/>
        <end position="28"/>
    </location>
</feature>
<accession>A0A224YAF4</accession>
<dbReference type="EMBL" id="GFPF01000147">
    <property type="protein sequence ID" value="MAA11293.1"/>
    <property type="molecule type" value="Transcribed_RNA"/>
</dbReference>